<keyword evidence="5" id="KW-1185">Reference proteome</keyword>
<evidence type="ECO:0000256" key="1">
    <source>
        <dbReference type="SAM" id="SignalP"/>
    </source>
</evidence>
<dbReference type="OrthoDB" id="9761809at2"/>
<dbReference type="Proteomes" id="UP000309848">
    <property type="component" value="Unassembled WGS sequence"/>
</dbReference>
<gene>
    <name evidence="4" type="ORF">E5A74_01165</name>
</gene>
<reference evidence="4 5" key="1">
    <citation type="submission" date="2019-04" db="EMBL/GenBank/DDBJ databases">
        <title>Sphingomonas psychrotolerans sp. nov., isolated from soil in the Tianshan Mountains, Xinjiang, China.</title>
        <authorList>
            <person name="Luo Y."/>
            <person name="Sheng H."/>
        </authorList>
    </citation>
    <scope>NUCLEOTIDE SEQUENCE [LARGE SCALE GENOMIC DNA]</scope>
    <source>
        <strain evidence="4 5">KIS18-15</strain>
    </source>
</reference>
<keyword evidence="4" id="KW-0645">Protease</keyword>
<dbReference type="InterPro" id="IPR000994">
    <property type="entry name" value="Pept_M24"/>
</dbReference>
<keyword evidence="1" id="KW-0732">Signal</keyword>
<keyword evidence="4" id="KW-0031">Aminopeptidase</keyword>
<dbReference type="InterPro" id="IPR050659">
    <property type="entry name" value="Peptidase_M24B"/>
</dbReference>
<organism evidence="4 5">
    <name type="scientific">Sphingomonas naasensis</name>
    <dbReference type="NCBI Taxonomy" id="1344951"/>
    <lineage>
        <taxon>Bacteria</taxon>
        <taxon>Pseudomonadati</taxon>
        <taxon>Pseudomonadota</taxon>
        <taxon>Alphaproteobacteria</taxon>
        <taxon>Sphingomonadales</taxon>
        <taxon>Sphingomonadaceae</taxon>
        <taxon>Sphingomonas</taxon>
    </lineage>
</organism>
<evidence type="ECO:0000313" key="4">
    <source>
        <dbReference type="EMBL" id="TGX45821.1"/>
    </source>
</evidence>
<dbReference type="Pfam" id="PF01321">
    <property type="entry name" value="Creatinase_N"/>
    <property type="match status" value="1"/>
</dbReference>
<dbReference type="Pfam" id="PF00557">
    <property type="entry name" value="Peptidase_M24"/>
    <property type="match status" value="1"/>
</dbReference>
<feature type="signal peptide" evidence="1">
    <location>
        <begin position="1"/>
        <end position="30"/>
    </location>
</feature>
<dbReference type="InterPro" id="IPR036005">
    <property type="entry name" value="Creatinase/aminopeptidase-like"/>
</dbReference>
<evidence type="ECO:0000259" key="2">
    <source>
        <dbReference type="Pfam" id="PF00557"/>
    </source>
</evidence>
<dbReference type="EMBL" id="SRXU01000001">
    <property type="protein sequence ID" value="TGX45821.1"/>
    <property type="molecule type" value="Genomic_DNA"/>
</dbReference>
<dbReference type="Gene3D" id="3.40.350.10">
    <property type="entry name" value="Creatinase/prolidase N-terminal domain"/>
    <property type="match status" value="1"/>
</dbReference>
<accession>A0A4S1WR37</accession>
<dbReference type="GO" id="GO:0004177">
    <property type="term" value="F:aminopeptidase activity"/>
    <property type="evidence" value="ECO:0007669"/>
    <property type="project" value="UniProtKB-KW"/>
</dbReference>
<sequence>MLRSPSLSRRTLIRAAGAVPLLALPGMLRAEEIDVSDLGDITKGAAPIGQPERLARIARAQALMKAAGIGAVLIEPGSSLIYFTGVRWSRSERLTSVVLPVEGEPCIVTPFFEEPSVRESLGVPAEVRVWQEDEDPLKVVAGFLRERKLAARPVGIEETNRYFIVDGLQRALPGAKIVSANPVVRGCRMIKTAPEIALMQLATDVTIAAYRWTYPRIREGMSNTDIGALMAAATRKLGGSVEFNLILLGEAAAYPHGSRKPQRVTPGEVVLMDCGCTVQGYQSDVSRSFVFGTPSAEQRKVWDVVARGQQIALAAAKLGAPAGSVDDAVRGYYTSLGYGPDYKLPGLSHRTGHGIGMDGHEPVNLVRGEKTSLAPGMCFSNEPGIYIPGSFGIRLEDCFHMTESGPKWFSVPPRSIDRPFE</sequence>
<evidence type="ECO:0000313" key="5">
    <source>
        <dbReference type="Proteomes" id="UP000309848"/>
    </source>
</evidence>
<evidence type="ECO:0000259" key="3">
    <source>
        <dbReference type="Pfam" id="PF01321"/>
    </source>
</evidence>
<dbReference type="Gene3D" id="3.90.230.10">
    <property type="entry name" value="Creatinase/methionine aminopeptidase superfamily"/>
    <property type="match status" value="1"/>
</dbReference>
<feature type="domain" description="Peptidase M24" evidence="2">
    <location>
        <begin position="198"/>
        <end position="403"/>
    </location>
</feature>
<dbReference type="PANTHER" id="PTHR46112">
    <property type="entry name" value="AMINOPEPTIDASE"/>
    <property type="match status" value="1"/>
</dbReference>
<feature type="domain" description="Creatinase N-terminal" evidence="3">
    <location>
        <begin position="56"/>
        <end position="190"/>
    </location>
</feature>
<proteinExistence type="predicted"/>
<dbReference type="RefSeq" id="WP_135982018.1">
    <property type="nucleotide sequence ID" value="NZ_JAASQM010000001.1"/>
</dbReference>
<name>A0A4S1WR37_9SPHN</name>
<keyword evidence="4" id="KW-0378">Hydrolase</keyword>
<dbReference type="InterPro" id="IPR029149">
    <property type="entry name" value="Creatin/AminoP/Spt16_N"/>
</dbReference>
<feature type="chain" id="PRO_5020944906" evidence="1">
    <location>
        <begin position="31"/>
        <end position="421"/>
    </location>
</feature>
<dbReference type="SUPFAM" id="SSF53092">
    <property type="entry name" value="Creatinase/prolidase N-terminal domain"/>
    <property type="match status" value="1"/>
</dbReference>
<dbReference type="SUPFAM" id="SSF55920">
    <property type="entry name" value="Creatinase/aminopeptidase"/>
    <property type="match status" value="1"/>
</dbReference>
<dbReference type="InterPro" id="IPR000587">
    <property type="entry name" value="Creatinase_N"/>
</dbReference>
<comment type="caution">
    <text evidence="4">The sequence shown here is derived from an EMBL/GenBank/DDBJ whole genome shotgun (WGS) entry which is preliminary data.</text>
</comment>
<dbReference type="AlphaFoldDB" id="A0A4S1WR37"/>
<dbReference type="PANTHER" id="PTHR46112:SF3">
    <property type="entry name" value="AMINOPEPTIDASE YPDF"/>
    <property type="match status" value="1"/>
</dbReference>
<protein>
    <submittedName>
        <fullName evidence="4">Aminopeptidase P family protein</fullName>
    </submittedName>
</protein>